<reference evidence="3 4" key="1">
    <citation type="submission" date="2021-03" db="EMBL/GenBank/DDBJ databases">
        <title>Genome Sequence of Bradyrhizobium vignae strain ISRA400.</title>
        <authorList>
            <person name="Tisa L.S."/>
            <person name="Svistoonoff S."/>
            <person name="Hocher V."/>
            <person name="Fall S."/>
            <person name="Zaiya A."/>
            <person name="Naing D."/>
            <person name="Niang N."/>
            <person name="Diouf A."/>
            <person name="Dasylva M.C."/>
            <person name="Toure O."/>
            <person name="Gueye M."/>
            <person name="Gully D."/>
            <person name="Tisseyre P."/>
            <person name="Simpson S."/>
            <person name="Morris K."/>
            <person name="Thomas W.K."/>
        </authorList>
    </citation>
    <scope>NUCLEOTIDE SEQUENCE [LARGE SCALE GENOMIC DNA]</scope>
    <source>
        <strain evidence="3 4">ISRA400</strain>
    </source>
</reference>
<proteinExistence type="predicted"/>
<keyword evidence="4" id="KW-1185">Reference proteome</keyword>
<dbReference type="EMBL" id="JAGIKT010000062">
    <property type="protein sequence ID" value="MBP0114364.1"/>
    <property type="molecule type" value="Genomic_DNA"/>
</dbReference>
<comment type="caution">
    <text evidence="3">The sequence shown here is derived from an EMBL/GenBank/DDBJ whole genome shotgun (WGS) entry which is preliminary data.</text>
</comment>
<dbReference type="InterPro" id="IPR015109">
    <property type="entry name" value="Restrct_endonuc_II_EcoRII_C"/>
</dbReference>
<dbReference type="Gene3D" id="2.40.330.10">
    <property type="entry name" value="DNA-binding pseudobarrel domain"/>
    <property type="match status" value="1"/>
</dbReference>
<dbReference type="RefSeq" id="WP_209295973.1">
    <property type="nucleotide sequence ID" value="NZ_JAGIKT010000062.1"/>
</dbReference>
<dbReference type="InterPro" id="IPR011335">
    <property type="entry name" value="Restrct_endonuc-II-like"/>
</dbReference>
<dbReference type="CDD" id="cd22322">
    <property type="entry name" value="EcoRII-like"/>
    <property type="match status" value="1"/>
</dbReference>
<dbReference type="Gene3D" id="3.40.91.80">
    <property type="match status" value="1"/>
</dbReference>
<evidence type="ECO:0000259" key="2">
    <source>
        <dbReference type="Pfam" id="PF09019"/>
    </source>
</evidence>
<organism evidence="3 4">
    <name type="scientific">Bradyrhizobium vignae</name>
    <dbReference type="NCBI Taxonomy" id="1549949"/>
    <lineage>
        <taxon>Bacteria</taxon>
        <taxon>Pseudomonadati</taxon>
        <taxon>Pseudomonadota</taxon>
        <taxon>Alphaproteobacteria</taxon>
        <taxon>Hyphomicrobiales</taxon>
        <taxon>Nitrobacteraceae</taxon>
        <taxon>Bradyrhizobium</taxon>
    </lineage>
</organism>
<evidence type="ECO:0000313" key="3">
    <source>
        <dbReference type="EMBL" id="MBP0114364.1"/>
    </source>
</evidence>
<dbReference type="InterPro" id="IPR015300">
    <property type="entry name" value="DNA-bd_pseudobarrel_sf"/>
</dbReference>
<feature type="region of interest" description="Disordered" evidence="1">
    <location>
        <begin position="1"/>
        <end position="21"/>
    </location>
</feature>
<dbReference type="SUPFAM" id="SSF52980">
    <property type="entry name" value="Restriction endonuclease-like"/>
    <property type="match status" value="1"/>
</dbReference>
<evidence type="ECO:0000256" key="1">
    <source>
        <dbReference type="SAM" id="MobiDB-lite"/>
    </source>
</evidence>
<feature type="domain" description="Restriction endonuclease type II EcoRII C-terminal" evidence="2">
    <location>
        <begin position="301"/>
        <end position="447"/>
    </location>
</feature>
<gene>
    <name evidence="3" type="ORF">JWS04_25435</name>
</gene>
<name>A0ABS4A1S6_9BRAD</name>
<dbReference type="Pfam" id="PF09019">
    <property type="entry name" value="EcoRII-C"/>
    <property type="match status" value="1"/>
</dbReference>
<sequence length="462" mass="52335">MADSVDLFASDEDDASVDQSGNDVSELLIRLLEEAPRLLVKKLSNNDRDWAQRKNKHQGGVYIPLEQRDGGFFPPLGLKERDEEGEPIYEAFLRTEWPQVGETKESRLVNYTSKGEETHMTRVPKAAFADLSPASFLVMARFGKGAKEKVYRCLTVDSASDAAVMLVDALELGPDFLIDERVPAEYRKRERERILTFAEQVAAAWLAGKIASFAGEKVMPETLALANEARGKWLKKAGRTNINPFDFETPGDALREISRSIEWDLFREYQLRERAVGLVRIVLGDEPGKPAISKVIHALVDRLPEIDRYMLSAGQQRKARAGVSFEHHIEKMLIDGKVPFAKQAVMQARKRPDFVLPSLRHLKKAPAGKEKGLILSAKTTLRERWKQVEREMHGSELFLGTVDENIAANAIEEMNSMGIRLLVPEHLKESDETEYDRHDNVLSFRTFFDTVVSKRMASWEKN</sequence>
<dbReference type="InterPro" id="IPR038365">
    <property type="entry name" value="EcoRII_C_sf"/>
</dbReference>
<evidence type="ECO:0000313" key="4">
    <source>
        <dbReference type="Proteomes" id="UP000669317"/>
    </source>
</evidence>
<accession>A0ABS4A1S6</accession>
<dbReference type="Proteomes" id="UP000669317">
    <property type="component" value="Unassembled WGS sequence"/>
</dbReference>
<protein>
    <recommendedName>
        <fullName evidence="2">Restriction endonuclease type II EcoRII C-terminal domain-containing protein</fullName>
    </recommendedName>
</protein>